<sequence>MKRFLLFTICCISISVSAQDLTGIWRGGFRSTAKNRLMEMLGQDDRYKFEVQIDQQDKRFSGVTYSYLTTVFYGKATCEGTVNPTTHKVLLEEIKIVEQRMSGGGGICIMTLFLQYSKVGEEEFLEGTYSSMKTSDSTDCGKGTVFLRKVPTSDFYKEPFLVEKEKEAEKNPPPPVAKKIDSAAIVKKTTPATKPPATVKKPVTGTAKTTPPVKKPVTTPPANNTAKNNAAVKKPTLTPPPPTTKVPEPNLATKPLVDSAKKVEKPIVTAPPAPVPKILLTRENELVKTITTSAKELNIRIYDNGAVDNDTISVYLDKKLVLSKKRLTEKAITLTVKLDDDENYHELVMVAENLGEIPPNTSLMIVDAGKQQYEVRITSTEQKNAVIVFKYKPGP</sequence>
<keyword evidence="4" id="KW-1185">Reference proteome</keyword>
<gene>
    <name evidence="3" type="ORF">D3H65_12870</name>
</gene>
<accession>A0A3B7MP43</accession>
<dbReference type="KEGG" id="pseg:D3H65_12870"/>
<keyword evidence="2" id="KW-0732">Signal</keyword>
<dbReference type="AlphaFoldDB" id="A0A3B7MP43"/>
<evidence type="ECO:0000256" key="2">
    <source>
        <dbReference type="SAM" id="SignalP"/>
    </source>
</evidence>
<feature type="signal peptide" evidence="2">
    <location>
        <begin position="1"/>
        <end position="18"/>
    </location>
</feature>
<evidence type="ECO:0000256" key="1">
    <source>
        <dbReference type="SAM" id="MobiDB-lite"/>
    </source>
</evidence>
<reference evidence="3 4" key="1">
    <citation type="submission" date="2018-09" db="EMBL/GenBank/DDBJ databases">
        <title>Genome sequencing of strain 6GH32-13.</title>
        <authorList>
            <person name="Weon H.-Y."/>
            <person name="Heo J."/>
            <person name="Kwon S.-W."/>
        </authorList>
    </citation>
    <scope>NUCLEOTIDE SEQUENCE [LARGE SCALE GENOMIC DNA]</scope>
    <source>
        <strain evidence="3 4">5GH32-13</strain>
    </source>
</reference>
<dbReference type="EMBL" id="CP032157">
    <property type="protein sequence ID" value="AXY74820.1"/>
    <property type="molecule type" value="Genomic_DNA"/>
</dbReference>
<feature type="chain" id="PRO_5017664581" evidence="2">
    <location>
        <begin position="19"/>
        <end position="395"/>
    </location>
</feature>
<feature type="compositionally biased region" description="Low complexity" evidence="1">
    <location>
        <begin position="190"/>
        <end position="236"/>
    </location>
</feature>
<evidence type="ECO:0000313" key="4">
    <source>
        <dbReference type="Proteomes" id="UP000263900"/>
    </source>
</evidence>
<protein>
    <submittedName>
        <fullName evidence="3">Uncharacterized protein</fullName>
    </submittedName>
</protein>
<evidence type="ECO:0000313" key="3">
    <source>
        <dbReference type="EMBL" id="AXY74820.1"/>
    </source>
</evidence>
<proteinExistence type="predicted"/>
<dbReference type="OrthoDB" id="639821at2"/>
<name>A0A3B7MP43_9BACT</name>
<dbReference type="Proteomes" id="UP000263900">
    <property type="component" value="Chromosome"/>
</dbReference>
<dbReference type="RefSeq" id="WP_119050703.1">
    <property type="nucleotide sequence ID" value="NZ_CP032157.1"/>
</dbReference>
<feature type="region of interest" description="Disordered" evidence="1">
    <location>
        <begin position="190"/>
        <end position="251"/>
    </location>
</feature>
<organism evidence="3 4">
    <name type="scientific">Paraflavitalea soli</name>
    <dbReference type="NCBI Taxonomy" id="2315862"/>
    <lineage>
        <taxon>Bacteria</taxon>
        <taxon>Pseudomonadati</taxon>
        <taxon>Bacteroidota</taxon>
        <taxon>Chitinophagia</taxon>
        <taxon>Chitinophagales</taxon>
        <taxon>Chitinophagaceae</taxon>
        <taxon>Paraflavitalea</taxon>
    </lineage>
</organism>